<feature type="transmembrane region" description="Helical" evidence="5">
    <location>
        <begin position="128"/>
        <end position="147"/>
    </location>
</feature>
<keyword evidence="3 5" id="KW-1133">Transmembrane helix</keyword>
<dbReference type="PANTHER" id="PTHR37422:SF13">
    <property type="entry name" value="LIPOPOLYSACCHARIDE BIOSYNTHESIS PROTEIN PA4999-RELATED"/>
    <property type="match status" value="1"/>
</dbReference>
<dbReference type="InterPro" id="IPR007016">
    <property type="entry name" value="O-antigen_ligase-rel_domated"/>
</dbReference>
<dbReference type="AlphaFoldDB" id="A0A3B9IJW5"/>
<evidence type="ECO:0000256" key="3">
    <source>
        <dbReference type="ARBA" id="ARBA00022989"/>
    </source>
</evidence>
<comment type="caution">
    <text evidence="7">The sequence shown here is derived from an EMBL/GenBank/DDBJ whole genome shotgun (WGS) entry which is preliminary data.</text>
</comment>
<keyword evidence="4 5" id="KW-0472">Membrane</keyword>
<feature type="transmembrane region" description="Helical" evidence="5">
    <location>
        <begin position="218"/>
        <end position="237"/>
    </location>
</feature>
<gene>
    <name evidence="7" type="ORF">DCK97_12085</name>
</gene>
<protein>
    <recommendedName>
        <fullName evidence="6">O-antigen ligase-related domain-containing protein</fullName>
    </recommendedName>
</protein>
<feature type="transmembrane region" description="Helical" evidence="5">
    <location>
        <begin position="375"/>
        <end position="391"/>
    </location>
</feature>
<dbReference type="EMBL" id="DMAI01000191">
    <property type="protein sequence ID" value="HAE48151.1"/>
    <property type="molecule type" value="Genomic_DNA"/>
</dbReference>
<evidence type="ECO:0000256" key="4">
    <source>
        <dbReference type="ARBA" id="ARBA00023136"/>
    </source>
</evidence>
<dbReference type="Proteomes" id="UP000257706">
    <property type="component" value="Unassembled WGS sequence"/>
</dbReference>
<dbReference type="Pfam" id="PF04932">
    <property type="entry name" value="Wzy_C"/>
    <property type="match status" value="1"/>
</dbReference>
<feature type="transmembrane region" description="Helical" evidence="5">
    <location>
        <begin position="397"/>
        <end position="418"/>
    </location>
</feature>
<feature type="transmembrane region" description="Helical" evidence="5">
    <location>
        <begin position="349"/>
        <end position="368"/>
    </location>
</feature>
<feature type="transmembrane region" description="Helical" evidence="5">
    <location>
        <begin position="94"/>
        <end position="116"/>
    </location>
</feature>
<sequence length="425" mass="46123">MTLSRHDVSSAGAQAPDRLRTAGRMIALILPLLMILGPGPADVGASLIALLFLVHVVVDRDRVALQAWWFRLALVLWVFMLATAPFALASVSEAFGRAATFLRFPMLAAALGFWLLTEPKWRDRYMAVLLAIVLFSAVWALVEWYWVTRVVQSYSHPLRLTGPFDDRKVGIFLTKTMFPCLGFALAWAAAGSLRRLFPVGVGLLLVLLAIFLSGERSAFLLAGLGLLIMALIVPVPAIRRFMRYGLLVAVLGAAAGYLAFPASFDRQVGSTLGTLSRLSTTSYGLLWQSGVEVGELSPVVGAGGKNFRDVCPEIRSPNIKLQGADYSEYLEFCSTHPHNAYVEMFAEHGIIGLVIFLALIGGFVAACLPQRMDPVAVGAGLGILLILWPAVPHGSFFNNWNGVVFWSLVGLMVSRVALPRPSRAG</sequence>
<name>A0A3B9IJW5_9PROT</name>
<evidence type="ECO:0000313" key="7">
    <source>
        <dbReference type="EMBL" id="HAE48151.1"/>
    </source>
</evidence>
<feature type="transmembrane region" description="Helical" evidence="5">
    <location>
        <begin position="26"/>
        <end position="56"/>
    </location>
</feature>
<evidence type="ECO:0000256" key="5">
    <source>
        <dbReference type="SAM" id="Phobius"/>
    </source>
</evidence>
<keyword evidence="2 5" id="KW-0812">Transmembrane</keyword>
<feature type="transmembrane region" description="Helical" evidence="5">
    <location>
        <begin position="169"/>
        <end position="189"/>
    </location>
</feature>
<feature type="transmembrane region" description="Helical" evidence="5">
    <location>
        <begin position="68"/>
        <end position="88"/>
    </location>
</feature>
<comment type="subcellular location">
    <subcellularLocation>
        <location evidence="1">Membrane</location>
        <topology evidence="1">Multi-pass membrane protein</topology>
    </subcellularLocation>
</comment>
<evidence type="ECO:0000256" key="2">
    <source>
        <dbReference type="ARBA" id="ARBA00022692"/>
    </source>
</evidence>
<evidence type="ECO:0000259" key="6">
    <source>
        <dbReference type="Pfam" id="PF04932"/>
    </source>
</evidence>
<evidence type="ECO:0000313" key="8">
    <source>
        <dbReference type="Proteomes" id="UP000257706"/>
    </source>
</evidence>
<organism evidence="7 8">
    <name type="scientific">Tistrella mobilis</name>
    <dbReference type="NCBI Taxonomy" id="171437"/>
    <lineage>
        <taxon>Bacteria</taxon>
        <taxon>Pseudomonadati</taxon>
        <taxon>Pseudomonadota</taxon>
        <taxon>Alphaproteobacteria</taxon>
        <taxon>Geminicoccales</taxon>
        <taxon>Geminicoccaceae</taxon>
        <taxon>Tistrella</taxon>
    </lineage>
</organism>
<dbReference type="GO" id="GO:0016020">
    <property type="term" value="C:membrane"/>
    <property type="evidence" value="ECO:0007669"/>
    <property type="project" value="UniProtKB-SubCell"/>
</dbReference>
<feature type="transmembrane region" description="Helical" evidence="5">
    <location>
        <begin position="196"/>
        <end position="212"/>
    </location>
</feature>
<dbReference type="InterPro" id="IPR051533">
    <property type="entry name" value="WaaL-like"/>
</dbReference>
<feature type="transmembrane region" description="Helical" evidence="5">
    <location>
        <begin position="244"/>
        <end position="264"/>
    </location>
</feature>
<feature type="domain" description="O-antigen ligase-related" evidence="6">
    <location>
        <begin position="202"/>
        <end position="357"/>
    </location>
</feature>
<proteinExistence type="predicted"/>
<evidence type="ECO:0000256" key="1">
    <source>
        <dbReference type="ARBA" id="ARBA00004141"/>
    </source>
</evidence>
<reference evidence="7 8" key="1">
    <citation type="journal article" date="2018" name="Nat. Biotechnol.">
        <title>A standardized bacterial taxonomy based on genome phylogeny substantially revises the tree of life.</title>
        <authorList>
            <person name="Parks D.H."/>
            <person name="Chuvochina M."/>
            <person name="Waite D.W."/>
            <person name="Rinke C."/>
            <person name="Skarshewski A."/>
            <person name="Chaumeil P.A."/>
            <person name="Hugenholtz P."/>
        </authorList>
    </citation>
    <scope>NUCLEOTIDE SEQUENCE [LARGE SCALE GENOMIC DNA]</scope>
    <source>
        <strain evidence="7">UBA8739</strain>
    </source>
</reference>
<dbReference type="PANTHER" id="PTHR37422">
    <property type="entry name" value="TEICHURONIC ACID BIOSYNTHESIS PROTEIN TUAE"/>
    <property type="match status" value="1"/>
</dbReference>
<accession>A0A3B9IJW5</accession>